<evidence type="ECO:0000256" key="6">
    <source>
        <dbReference type="ARBA" id="ARBA00023180"/>
    </source>
</evidence>
<dbReference type="InterPro" id="IPR029058">
    <property type="entry name" value="AB_hydrolase_fold"/>
</dbReference>
<proteinExistence type="inferred from homology"/>
<evidence type="ECO:0000313" key="8">
    <source>
        <dbReference type="EMBL" id="KAL3269770.1"/>
    </source>
</evidence>
<evidence type="ECO:0000256" key="2">
    <source>
        <dbReference type="ARBA" id="ARBA00022645"/>
    </source>
</evidence>
<dbReference type="PANTHER" id="PTHR11802:SF472">
    <property type="entry name" value="SERINE CARBOXYPEPTIDASE CPVL-RELATED"/>
    <property type="match status" value="1"/>
</dbReference>
<evidence type="ECO:0000313" key="9">
    <source>
        <dbReference type="Proteomes" id="UP001516400"/>
    </source>
</evidence>
<dbReference type="PROSITE" id="PS00131">
    <property type="entry name" value="CARBOXYPEPT_SER_SER"/>
    <property type="match status" value="1"/>
</dbReference>
<organism evidence="8 9">
    <name type="scientific">Cryptolaemus montrouzieri</name>
    <dbReference type="NCBI Taxonomy" id="559131"/>
    <lineage>
        <taxon>Eukaryota</taxon>
        <taxon>Metazoa</taxon>
        <taxon>Ecdysozoa</taxon>
        <taxon>Arthropoda</taxon>
        <taxon>Hexapoda</taxon>
        <taxon>Insecta</taxon>
        <taxon>Pterygota</taxon>
        <taxon>Neoptera</taxon>
        <taxon>Endopterygota</taxon>
        <taxon>Coleoptera</taxon>
        <taxon>Polyphaga</taxon>
        <taxon>Cucujiformia</taxon>
        <taxon>Coccinelloidea</taxon>
        <taxon>Coccinellidae</taxon>
        <taxon>Scymninae</taxon>
        <taxon>Scymnini</taxon>
        <taxon>Cryptolaemus</taxon>
    </lineage>
</organism>
<keyword evidence="2 7" id="KW-0121">Carboxypeptidase</keyword>
<dbReference type="Pfam" id="PF00450">
    <property type="entry name" value="Peptidase_S10"/>
    <property type="match status" value="1"/>
</dbReference>
<dbReference type="GO" id="GO:0004185">
    <property type="term" value="F:serine-type carboxypeptidase activity"/>
    <property type="evidence" value="ECO:0007669"/>
    <property type="project" value="UniProtKB-UniRule"/>
</dbReference>
<dbReference type="InterPro" id="IPR018202">
    <property type="entry name" value="Ser_caboxypep_ser_AS"/>
</dbReference>
<name>A0ABD2MU40_9CUCU</name>
<evidence type="ECO:0000256" key="5">
    <source>
        <dbReference type="ARBA" id="ARBA00022801"/>
    </source>
</evidence>
<accession>A0ABD2MU40</accession>
<dbReference type="PROSITE" id="PS00560">
    <property type="entry name" value="CARBOXYPEPT_SER_HIS"/>
    <property type="match status" value="1"/>
</dbReference>
<keyword evidence="9" id="KW-1185">Reference proteome</keyword>
<keyword evidence="6" id="KW-0325">Glycoprotein</keyword>
<comment type="caution">
    <text evidence="8">The sequence shown here is derived from an EMBL/GenBank/DDBJ whole genome shotgun (WGS) entry which is preliminary data.</text>
</comment>
<keyword evidence="4 7" id="KW-0732">Signal</keyword>
<protein>
    <recommendedName>
        <fullName evidence="7">Carboxypeptidase</fullName>
        <ecNumber evidence="7">3.4.16.-</ecNumber>
    </recommendedName>
</protein>
<sequence>MWTVKLILVFFIFNLCSKFASSQFGSHNIYNIKYVPLREGEDPGEPLILTPYIEQGKIEEAKNLSAVPGEPFFGIKSYSGYFTVKKQHNSNTFFWFIPATDVNYREVPVILWLQGGPGGSSMYGLLLENGPFKLINETHIELREAAWTSNHSVLYIDNPVGTGYSFTNNRWCSNEVEIGEDLYCALVQFFKLFPELQNNDFFVTGESYAGKYVPAISYTIHKKNAEADSKINLKGLAIGNGLSDPANQLNYADYLFQNGLIDFNRKEAMKKLQNKVLGLIQEEKYKEAYTLYSILLDFKISTGFDYYFNYLESNATINDQYPVFLQQANIRRALHVGNMSYVTDDEVQDSLQADFVKSVAPWISELLSNYRVLTYNGQLDIIVAYPLTVNYLRHLNFSAADEYKSAKRHEWIVNGEIAGYVKSAGNLTEVLVRNSGHMVPQDQPEWALDLISKFVKNVSLY</sequence>
<dbReference type="AlphaFoldDB" id="A0ABD2MU40"/>
<gene>
    <name evidence="8" type="ORF">HHI36_008830</name>
</gene>
<comment type="similarity">
    <text evidence="1 7">Belongs to the peptidase S10 family.</text>
</comment>
<evidence type="ECO:0000256" key="1">
    <source>
        <dbReference type="ARBA" id="ARBA00009431"/>
    </source>
</evidence>
<evidence type="ECO:0000256" key="3">
    <source>
        <dbReference type="ARBA" id="ARBA00022670"/>
    </source>
</evidence>
<dbReference type="FunFam" id="3.40.50.1820:FF:000096">
    <property type="entry name" value="Carboxypeptidase vitellogenic-like"/>
    <property type="match status" value="1"/>
</dbReference>
<dbReference type="Proteomes" id="UP001516400">
    <property type="component" value="Unassembled WGS sequence"/>
</dbReference>
<dbReference type="GO" id="GO:0006508">
    <property type="term" value="P:proteolysis"/>
    <property type="evidence" value="ECO:0007669"/>
    <property type="project" value="UniProtKB-KW"/>
</dbReference>
<dbReference type="SUPFAM" id="SSF53474">
    <property type="entry name" value="alpha/beta-Hydrolases"/>
    <property type="match status" value="1"/>
</dbReference>
<dbReference type="EC" id="3.4.16.-" evidence="7"/>
<feature type="chain" id="PRO_5044532895" description="Carboxypeptidase" evidence="7">
    <location>
        <begin position="23"/>
        <end position="461"/>
    </location>
</feature>
<evidence type="ECO:0000256" key="7">
    <source>
        <dbReference type="RuleBase" id="RU361156"/>
    </source>
</evidence>
<dbReference type="EMBL" id="JABFTP020000021">
    <property type="protein sequence ID" value="KAL3269770.1"/>
    <property type="molecule type" value="Genomic_DNA"/>
</dbReference>
<evidence type="ECO:0000256" key="4">
    <source>
        <dbReference type="ARBA" id="ARBA00022729"/>
    </source>
</evidence>
<feature type="signal peptide" evidence="7">
    <location>
        <begin position="1"/>
        <end position="22"/>
    </location>
</feature>
<dbReference type="InterPro" id="IPR033124">
    <property type="entry name" value="Ser_caboxypep_his_AS"/>
</dbReference>
<dbReference type="PRINTS" id="PR00724">
    <property type="entry name" value="CRBOXYPTASEC"/>
</dbReference>
<keyword evidence="5 7" id="KW-0378">Hydrolase</keyword>
<dbReference type="InterPro" id="IPR001563">
    <property type="entry name" value="Peptidase_S10"/>
</dbReference>
<dbReference type="Gene3D" id="3.40.50.1820">
    <property type="entry name" value="alpha/beta hydrolase"/>
    <property type="match status" value="1"/>
</dbReference>
<reference evidence="8 9" key="1">
    <citation type="journal article" date="2021" name="BMC Biol.">
        <title>Horizontally acquired antibacterial genes associated with adaptive radiation of ladybird beetles.</title>
        <authorList>
            <person name="Li H.S."/>
            <person name="Tang X.F."/>
            <person name="Huang Y.H."/>
            <person name="Xu Z.Y."/>
            <person name="Chen M.L."/>
            <person name="Du X.Y."/>
            <person name="Qiu B.Y."/>
            <person name="Chen P.T."/>
            <person name="Zhang W."/>
            <person name="Slipinski A."/>
            <person name="Escalona H.E."/>
            <person name="Waterhouse R.M."/>
            <person name="Zwick A."/>
            <person name="Pang H."/>
        </authorList>
    </citation>
    <scope>NUCLEOTIDE SEQUENCE [LARGE SCALE GENOMIC DNA]</scope>
    <source>
        <strain evidence="8">SYSU2018</strain>
    </source>
</reference>
<dbReference type="PANTHER" id="PTHR11802">
    <property type="entry name" value="SERINE PROTEASE FAMILY S10 SERINE CARBOXYPEPTIDASE"/>
    <property type="match status" value="1"/>
</dbReference>
<keyword evidence="3 7" id="KW-0645">Protease</keyword>